<dbReference type="InterPro" id="IPR036790">
    <property type="entry name" value="Frizzled_dom_sf"/>
</dbReference>
<organism evidence="5 6">
    <name type="scientific">Plectus sambesii</name>
    <dbReference type="NCBI Taxonomy" id="2011161"/>
    <lineage>
        <taxon>Eukaryota</taxon>
        <taxon>Metazoa</taxon>
        <taxon>Ecdysozoa</taxon>
        <taxon>Nematoda</taxon>
        <taxon>Chromadorea</taxon>
        <taxon>Plectida</taxon>
        <taxon>Plectina</taxon>
        <taxon>Plectoidea</taxon>
        <taxon>Plectidae</taxon>
        <taxon>Plectus</taxon>
    </lineage>
</organism>
<dbReference type="InterPro" id="IPR015526">
    <property type="entry name" value="Frizzled/SFRP"/>
</dbReference>
<dbReference type="PANTHER" id="PTHR11309">
    <property type="entry name" value="FRIZZLED"/>
    <property type="match status" value="1"/>
</dbReference>
<evidence type="ECO:0000313" key="6">
    <source>
        <dbReference type="WBParaSite" id="PSAMB.scaffold252size61180.g4032.t1"/>
    </source>
</evidence>
<dbReference type="GO" id="GO:0042813">
    <property type="term" value="F:Wnt receptor activity"/>
    <property type="evidence" value="ECO:0007669"/>
    <property type="project" value="TreeGrafter"/>
</dbReference>
<dbReference type="GO" id="GO:0017147">
    <property type="term" value="F:Wnt-protein binding"/>
    <property type="evidence" value="ECO:0007669"/>
    <property type="project" value="TreeGrafter"/>
</dbReference>
<evidence type="ECO:0000313" key="5">
    <source>
        <dbReference type="Proteomes" id="UP000887566"/>
    </source>
</evidence>
<evidence type="ECO:0000256" key="1">
    <source>
        <dbReference type="ARBA" id="ARBA00022473"/>
    </source>
</evidence>
<name>A0A914VTQ2_9BILA</name>
<dbReference type="Proteomes" id="UP000887566">
    <property type="component" value="Unplaced"/>
</dbReference>
<evidence type="ECO:0000256" key="3">
    <source>
        <dbReference type="PROSITE-ProRule" id="PRU00090"/>
    </source>
</evidence>
<keyword evidence="5" id="KW-1185">Reference proteome</keyword>
<dbReference type="InterPro" id="IPR020067">
    <property type="entry name" value="Frizzled_dom"/>
</dbReference>
<dbReference type="AlphaFoldDB" id="A0A914VTQ2"/>
<dbReference type="GO" id="GO:0035567">
    <property type="term" value="P:non-canonical Wnt signaling pathway"/>
    <property type="evidence" value="ECO:0007669"/>
    <property type="project" value="TreeGrafter"/>
</dbReference>
<evidence type="ECO:0000259" key="4">
    <source>
        <dbReference type="PROSITE" id="PS50038"/>
    </source>
</evidence>
<reference evidence="6" key="1">
    <citation type="submission" date="2022-11" db="UniProtKB">
        <authorList>
            <consortium name="WormBaseParasite"/>
        </authorList>
    </citation>
    <scope>IDENTIFICATION</scope>
</reference>
<dbReference type="GO" id="GO:0060070">
    <property type="term" value="P:canonical Wnt signaling pathway"/>
    <property type="evidence" value="ECO:0007669"/>
    <property type="project" value="TreeGrafter"/>
</dbReference>
<comment type="caution">
    <text evidence="3">Lacks conserved residue(s) required for the propagation of feature annotation.</text>
</comment>
<dbReference type="WBParaSite" id="PSAMB.scaffold252size61180.g4032.t1">
    <property type="protein sequence ID" value="PSAMB.scaffold252size61180.g4032.t1"/>
    <property type="gene ID" value="PSAMB.scaffold252size61180.g4032"/>
</dbReference>
<keyword evidence="2" id="KW-1015">Disulfide bond</keyword>
<dbReference type="PANTHER" id="PTHR11309:SF23">
    <property type="entry name" value="FRIZZLED-4"/>
    <property type="match status" value="1"/>
</dbReference>
<dbReference type="SUPFAM" id="SSF63501">
    <property type="entry name" value="Frizzled cysteine-rich domain"/>
    <property type="match status" value="1"/>
</dbReference>
<feature type="domain" description="FZ" evidence="4">
    <location>
        <begin position="44"/>
        <end position="97"/>
    </location>
</feature>
<dbReference type="Gene3D" id="1.10.2000.10">
    <property type="entry name" value="Frizzled cysteine-rich domain"/>
    <property type="match status" value="1"/>
</dbReference>
<evidence type="ECO:0000256" key="2">
    <source>
        <dbReference type="ARBA" id="ARBA00023157"/>
    </source>
</evidence>
<sequence>MKFMAAVSPSTTRTAAAAAALPMFLIQLIVFFAVVVADAAVMMPDGDQCQPILIEMCKDLPYNVTRFPNLVGDESQKDAEVALSSFDPLIHVSCYGG</sequence>
<accession>A0A914VTQ2</accession>
<protein>
    <submittedName>
        <fullName evidence="6">FZ domain-containing protein</fullName>
    </submittedName>
</protein>
<keyword evidence="1" id="KW-0217">Developmental protein</keyword>
<dbReference type="GO" id="GO:0005886">
    <property type="term" value="C:plasma membrane"/>
    <property type="evidence" value="ECO:0007669"/>
    <property type="project" value="TreeGrafter"/>
</dbReference>
<dbReference type="Pfam" id="PF01392">
    <property type="entry name" value="Fz"/>
    <property type="match status" value="1"/>
</dbReference>
<proteinExistence type="predicted"/>
<dbReference type="PROSITE" id="PS50038">
    <property type="entry name" value="FZ"/>
    <property type="match status" value="1"/>
</dbReference>